<dbReference type="PANTHER" id="PTHR10686">
    <property type="entry name" value="FOLATE TRANSPORTER"/>
    <property type="match status" value="1"/>
</dbReference>
<evidence type="ECO:0000313" key="4">
    <source>
        <dbReference type="EMBL" id="KAG8234670.1"/>
    </source>
</evidence>
<reference evidence="4" key="2">
    <citation type="submission" date="2017-10" db="EMBL/GenBank/DDBJ databases">
        <title>Ladona fulva Genome sequencing and assembly.</title>
        <authorList>
            <person name="Murali S."/>
            <person name="Richards S."/>
            <person name="Bandaranaike D."/>
            <person name="Bellair M."/>
            <person name="Blankenburg K."/>
            <person name="Chao H."/>
            <person name="Dinh H."/>
            <person name="Doddapaneni H."/>
            <person name="Dugan-Rocha S."/>
            <person name="Elkadiri S."/>
            <person name="Gnanaolivu R."/>
            <person name="Hernandez B."/>
            <person name="Skinner E."/>
            <person name="Javaid M."/>
            <person name="Lee S."/>
            <person name="Li M."/>
            <person name="Ming W."/>
            <person name="Munidasa M."/>
            <person name="Muniz J."/>
            <person name="Nguyen L."/>
            <person name="Hughes D."/>
            <person name="Osuji N."/>
            <person name="Pu L.-L."/>
            <person name="Puazo M."/>
            <person name="Qu C."/>
            <person name="Quiroz J."/>
            <person name="Raj R."/>
            <person name="Weissenberger G."/>
            <person name="Xin Y."/>
            <person name="Zou X."/>
            <person name="Han Y."/>
            <person name="Worley K."/>
            <person name="Muzny D."/>
            <person name="Gibbs R."/>
        </authorList>
    </citation>
    <scope>NUCLEOTIDE SEQUENCE</scope>
    <source>
        <strain evidence="4">Sampled in the wild</strain>
    </source>
</reference>
<dbReference type="InterPro" id="IPR002666">
    <property type="entry name" value="Folate_carrier"/>
</dbReference>
<dbReference type="PANTHER" id="PTHR10686:SF18">
    <property type="entry name" value="IP11787P-RELATED"/>
    <property type="match status" value="1"/>
</dbReference>
<name>A0A8K0KGW2_LADFU</name>
<feature type="compositionally biased region" description="Basic and acidic residues" evidence="2">
    <location>
        <begin position="267"/>
        <end position="276"/>
    </location>
</feature>
<keyword evidence="3" id="KW-1133">Transmembrane helix</keyword>
<feature type="transmembrane region" description="Helical" evidence="3">
    <location>
        <begin position="90"/>
        <end position="110"/>
    </location>
</feature>
<dbReference type="Gene3D" id="1.20.1250.20">
    <property type="entry name" value="MFS general substrate transporter like domains"/>
    <property type="match status" value="1"/>
</dbReference>
<evidence type="ECO:0000313" key="5">
    <source>
        <dbReference type="Proteomes" id="UP000792457"/>
    </source>
</evidence>
<dbReference type="EMBL" id="KZ308836">
    <property type="protein sequence ID" value="KAG8234670.1"/>
    <property type="molecule type" value="Genomic_DNA"/>
</dbReference>
<evidence type="ECO:0000256" key="3">
    <source>
        <dbReference type="SAM" id="Phobius"/>
    </source>
</evidence>
<evidence type="ECO:0000256" key="1">
    <source>
        <dbReference type="ARBA" id="ARBA00005773"/>
    </source>
</evidence>
<dbReference type="OrthoDB" id="18814at2759"/>
<proteinExistence type="inferred from homology"/>
<organism evidence="4 5">
    <name type="scientific">Ladona fulva</name>
    <name type="common">Scarce chaser dragonfly</name>
    <name type="synonym">Libellula fulva</name>
    <dbReference type="NCBI Taxonomy" id="123851"/>
    <lineage>
        <taxon>Eukaryota</taxon>
        <taxon>Metazoa</taxon>
        <taxon>Ecdysozoa</taxon>
        <taxon>Arthropoda</taxon>
        <taxon>Hexapoda</taxon>
        <taxon>Insecta</taxon>
        <taxon>Pterygota</taxon>
        <taxon>Palaeoptera</taxon>
        <taxon>Odonata</taxon>
        <taxon>Epiprocta</taxon>
        <taxon>Anisoptera</taxon>
        <taxon>Libelluloidea</taxon>
        <taxon>Libellulidae</taxon>
        <taxon>Ladona</taxon>
    </lineage>
</organism>
<dbReference type="AlphaFoldDB" id="A0A8K0KGW2"/>
<dbReference type="GO" id="GO:0090482">
    <property type="term" value="F:vitamin transmembrane transporter activity"/>
    <property type="evidence" value="ECO:0007669"/>
    <property type="project" value="InterPro"/>
</dbReference>
<dbReference type="Pfam" id="PF01770">
    <property type="entry name" value="Folate_carrier"/>
    <property type="match status" value="1"/>
</dbReference>
<dbReference type="SUPFAM" id="SSF103473">
    <property type="entry name" value="MFS general substrate transporter"/>
    <property type="match status" value="1"/>
</dbReference>
<dbReference type="GO" id="GO:0005886">
    <property type="term" value="C:plasma membrane"/>
    <property type="evidence" value="ECO:0007669"/>
    <property type="project" value="TreeGrafter"/>
</dbReference>
<comment type="similarity">
    <text evidence="1">Belongs to the reduced folate carrier (RFC) transporter (TC 2.A.48) family.</text>
</comment>
<gene>
    <name evidence="4" type="ORF">J437_LFUL006559</name>
</gene>
<keyword evidence="3" id="KW-0472">Membrane</keyword>
<comment type="caution">
    <text evidence="4">The sequence shown here is derived from an EMBL/GenBank/DDBJ whole genome shotgun (WGS) entry which is preliminary data.</text>
</comment>
<feature type="transmembrane region" description="Helical" evidence="3">
    <location>
        <begin position="211"/>
        <end position="230"/>
    </location>
</feature>
<dbReference type="InterPro" id="IPR036259">
    <property type="entry name" value="MFS_trans_sf"/>
</dbReference>
<feature type="transmembrane region" description="Helical" evidence="3">
    <location>
        <begin position="117"/>
        <end position="135"/>
    </location>
</feature>
<feature type="region of interest" description="Disordered" evidence="2">
    <location>
        <begin position="251"/>
        <end position="283"/>
    </location>
</feature>
<keyword evidence="3" id="KW-0812">Transmembrane</keyword>
<reference evidence="4" key="1">
    <citation type="submission" date="2013-04" db="EMBL/GenBank/DDBJ databases">
        <authorList>
            <person name="Qu J."/>
            <person name="Murali S.C."/>
            <person name="Bandaranaike D."/>
            <person name="Bellair M."/>
            <person name="Blankenburg K."/>
            <person name="Chao H."/>
            <person name="Dinh H."/>
            <person name="Doddapaneni H."/>
            <person name="Downs B."/>
            <person name="Dugan-Rocha S."/>
            <person name="Elkadiri S."/>
            <person name="Gnanaolivu R.D."/>
            <person name="Hernandez B."/>
            <person name="Javaid M."/>
            <person name="Jayaseelan J.C."/>
            <person name="Lee S."/>
            <person name="Li M."/>
            <person name="Ming W."/>
            <person name="Munidasa M."/>
            <person name="Muniz J."/>
            <person name="Nguyen L."/>
            <person name="Ongeri F."/>
            <person name="Osuji N."/>
            <person name="Pu L.-L."/>
            <person name="Puazo M."/>
            <person name="Qu C."/>
            <person name="Quiroz J."/>
            <person name="Raj R."/>
            <person name="Weissenberger G."/>
            <person name="Xin Y."/>
            <person name="Zou X."/>
            <person name="Han Y."/>
            <person name="Richards S."/>
            <person name="Worley K."/>
            <person name="Muzny D."/>
            <person name="Gibbs R."/>
        </authorList>
    </citation>
    <scope>NUCLEOTIDE SEQUENCE</scope>
    <source>
        <strain evidence="4">Sampled in the wild</strain>
    </source>
</reference>
<feature type="transmembrane region" description="Helical" evidence="3">
    <location>
        <begin position="183"/>
        <end position="199"/>
    </location>
</feature>
<accession>A0A8K0KGW2</accession>
<sequence>MIEKTPLRKRFQPFGDLIEDSSALRFISRVPRSHLKGSPSSSKSMETWLKISLLLCMFGFFKELRPSEPFVTPYLLSPYKNFTDAEVSQLIYPFGTYSYLGLLIVVFLLTDILRYKSVIIFDAICGLIAWSLLLWGPGIPLAQLLEFFYGAFLAGEVAYYSYAYARIEDRELYARLTSHTRSACLFGRCASGIVGQALYSTDALNLWDLNLITLACIGIALIFGLCLPSVEHSTYFHQKKREEVAAENVRENGDVWNSSNESAGRGDFSEGKRESNGGEVSIPKISVTQPDGRSIRESIKDETAIENQLIFSVSSVQPPPTQPNEKKEKSNINVAFQLIWKHAYNSYSDLWVIRWSIWWAITTAGFLQ</sequence>
<feature type="transmembrane region" description="Helical" evidence="3">
    <location>
        <begin position="141"/>
        <end position="162"/>
    </location>
</feature>
<dbReference type="Proteomes" id="UP000792457">
    <property type="component" value="Unassembled WGS sequence"/>
</dbReference>
<keyword evidence="5" id="KW-1185">Reference proteome</keyword>
<feature type="non-terminal residue" evidence="4">
    <location>
        <position position="368"/>
    </location>
</feature>
<protein>
    <submittedName>
        <fullName evidence="4">Uncharacterized protein</fullName>
    </submittedName>
</protein>
<evidence type="ECO:0000256" key="2">
    <source>
        <dbReference type="SAM" id="MobiDB-lite"/>
    </source>
</evidence>